<protein>
    <submittedName>
        <fullName evidence="1">Uncharacterized protein</fullName>
    </submittedName>
</protein>
<proteinExistence type="predicted"/>
<dbReference type="HOGENOM" id="CLU_204500_0_0_6"/>
<accession>S5NNL6</accession>
<reference evidence="1 2" key="1">
    <citation type="submission" date="2013-07" db="EMBL/GenBank/DDBJ databases">
        <title>Genome sequence of Salmonella bongori N268-08 - a rare clinical isolate.</title>
        <authorList>
            <person name="Marti R."/>
            <person name="Hagens S."/>
            <person name="Loessner M.J."/>
            <person name="Klumpp J."/>
        </authorList>
    </citation>
    <scope>NUCLEOTIDE SEQUENCE [LARGE SCALE GENOMIC DNA]</scope>
    <source>
        <strain evidence="1 2">N268-08</strain>
        <plasmid evidence="2">Plasmid RM1</plasmid>
    </source>
</reference>
<sequence>MSLKIDAELKGAFMTAAKSMNRNWSLLIRNFIQQTVEC</sequence>
<dbReference type="Proteomes" id="UP000015042">
    <property type="component" value="Plasmid RM1"/>
</dbReference>
<gene>
    <name evidence="1" type="ORF">A464_plas0003</name>
</gene>
<dbReference type="PATRIC" id="fig|1197719.3.peg.4640"/>
<dbReference type="AlphaFoldDB" id="S5NNL6"/>
<geneLocation type="plasmid" evidence="1 2">
    <name>RM1</name>
</geneLocation>
<evidence type="ECO:0000313" key="2">
    <source>
        <dbReference type="Proteomes" id="UP000015042"/>
    </source>
</evidence>
<keyword evidence="1" id="KW-0614">Plasmid</keyword>
<dbReference type="KEGG" id="sbz:A464_plas0003"/>
<evidence type="ECO:0000313" key="1">
    <source>
        <dbReference type="EMBL" id="AGR61827.1"/>
    </source>
</evidence>
<dbReference type="EMBL" id="CP006609">
    <property type="protein sequence ID" value="AGR61827.1"/>
    <property type="molecule type" value="Genomic_DNA"/>
</dbReference>
<organism evidence="1 2">
    <name type="scientific">Salmonella bongori N268-08</name>
    <dbReference type="NCBI Taxonomy" id="1197719"/>
    <lineage>
        <taxon>Bacteria</taxon>
        <taxon>Pseudomonadati</taxon>
        <taxon>Pseudomonadota</taxon>
        <taxon>Gammaproteobacteria</taxon>
        <taxon>Enterobacterales</taxon>
        <taxon>Enterobacteriaceae</taxon>
        <taxon>Salmonella</taxon>
    </lineage>
</organism>
<name>S5NNL6_SALBN</name>